<protein>
    <submittedName>
        <fullName evidence="2">Uncharacterized protein</fullName>
    </submittedName>
</protein>
<evidence type="ECO:0000256" key="1">
    <source>
        <dbReference type="SAM" id="SignalP"/>
    </source>
</evidence>
<proteinExistence type="predicted"/>
<evidence type="ECO:0000313" key="2">
    <source>
        <dbReference type="EMBL" id="MBX46897.1"/>
    </source>
</evidence>
<keyword evidence="1" id="KW-0732">Signal</keyword>
<sequence length="62" mass="6957">MSLLSVTWFSFKPLLNMSLCSSQAFPNSPRTQQPYIRILYATLSGLRPLLSIVSHNKIASCK</sequence>
<dbReference type="EMBL" id="GGEC01066413">
    <property type="protein sequence ID" value="MBX46897.1"/>
    <property type="molecule type" value="Transcribed_RNA"/>
</dbReference>
<name>A0A2P2NWJ1_RHIMU</name>
<accession>A0A2P2NWJ1</accession>
<feature type="chain" id="PRO_5015134984" evidence="1">
    <location>
        <begin position="25"/>
        <end position="62"/>
    </location>
</feature>
<dbReference type="AlphaFoldDB" id="A0A2P2NWJ1"/>
<organism evidence="2">
    <name type="scientific">Rhizophora mucronata</name>
    <name type="common">Asiatic mangrove</name>
    <dbReference type="NCBI Taxonomy" id="61149"/>
    <lineage>
        <taxon>Eukaryota</taxon>
        <taxon>Viridiplantae</taxon>
        <taxon>Streptophyta</taxon>
        <taxon>Embryophyta</taxon>
        <taxon>Tracheophyta</taxon>
        <taxon>Spermatophyta</taxon>
        <taxon>Magnoliopsida</taxon>
        <taxon>eudicotyledons</taxon>
        <taxon>Gunneridae</taxon>
        <taxon>Pentapetalae</taxon>
        <taxon>rosids</taxon>
        <taxon>fabids</taxon>
        <taxon>Malpighiales</taxon>
        <taxon>Rhizophoraceae</taxon>
        <taxon>Rhizophora</taxon>
    </lineage>
</organism>
<feature type="signal peptide" evidence="1">
    <location>
        <begin position="1"/>
        <end position="24"/>
    </location>
</feature>
<reference evidence="2" key="1">
    <citation type="submission" date="2018-02" db="EMBL/GenBank/DDBJ databases">
        <title>Rhizophora mucronata_Transcriptome.</title>
        <authorList>
            <person name="Meera S.P."/>
            <person name="Sreeshan A."/>
            <person name="Augustine A."/>
        </authorList>
    </citation>
    <scope>NUCLEOTIDE SEQUENCE</scope>
    <source>
        <tissue evidence="2">Leaf</tissue>
    </source>
</reference>